<comment type="caution">
    <text evidence="2">The sequence shown here is derived from an EMBL/GenBank/DDBJ whole genome shotgun (WGS) entry which is preliminary data.</text>
</comment>
<reference evidence="2 3" key="1">
    <citation type="journal article" date="2023" name="Commun. Biol.">
        <title>Reorganization of the ancestral sex-determining regions during the evolution of trioecy in Pleodorina starrii.</title>
        <authorList>
            <person name="Takahashi K."/>
            <person name="Suzuki S."/>
            <person name="Kawai-Toyooka H."/>
            <person name="Yamamoto K."/>
            <person name="Hamaji T."/>
            <person name="Ootsuki R."/>
            <person name="Yamaguchi H."/>
            <person name="Kawachi M."/>
            <person name="Higashiyama T."/>
            <person name="Nozaki H."/>
        </authorList>
    </citation>
    <scope>NUCLEOTIDE SEQUENCE [LARGE SCALE GENOMIC DNA]</scope>
    <source>
        <strain evidence="2 3">NIES-4479</strain>
    </source>
</reference>
<name>A0A9W6BWW4_9CHLO</name>
<keyword evidence="3" id="KW-1185">Reference proteome</keyword>
<feature type="compositionally biased region" description="Basic and acidic residues" evidence="1">
    <location>
        <begin position="16"/>
        <end position="28"/>
    </location>
</feature>
<gene>
    <name evidence="2" type="primary">PLEST008178</name>
    <name evidence="2" type="ORF">PLESTB_001478000</name>
</gene>
<dbReference type="AlphaFoldDB" id="A0A9W6BWW4"/>
<dbReference type="Proteomes" id="UP001165080">
    <property type="component" value="Unassembled WGS sequence"/>
</dbReference>
<evidence type="ECO:0000313" key="3">
    <source>
        <dbReference type="Proteomes" id="UP001165080"/>
    </source>
</evidence>
<dbReference type="OrthoDB" id="526825at2759"/>
<sequence>MADSPKAAASAIGQRPNDRSTNHIELCRRPLRRKTVAVPGEAVGRAPRLSRGKGNPPPSDQEWQYHPSKQFVPGKSWASSLSTVINQTRDCPSGQSAPSARPRTSIRVSERAYEAHLAGGAVAVVSPPNPAKPLRRKSEMVRPRTTRVMGIQSEEQELAGLVPPLMYALVSTTSQDVSITSRPTTAPPCGVVNKRQTCAGYELARSARDDVQYRYSVSIGQSERKLATERFAAPQLTAPAKNQARNTFFDNRSDYEINRARSRLSTIM</sequence>
<protein>
    <submittedName>
        <fullName evidence="2">Uncharacterized protein</fullName>
    </submittedName>
</protein>
<feature type="region of interest" description="Disordered" evidence="1">
    <location>
        <begin position="124"/>
        <end position="143"/>
    </location>
</feature>
<feature type="region of interest" description="Disordered" evidence="1">
    <location>
        <begin position="1"/>
        <end position="66"/>
    </location>
</feature>
<proteinExistence type="predicted"/>
<organism evidence="2 3">
    <name type="scientific">Pleodorina starrii</name>
    <dbReference type="NCBI Taxonomy" id="330485"/>
    <lineage>
        <taxon>Eukaryota</taxon>
        <taxon>Viridiplantae</taxon>
        <taxon>Chlorophyta</taxon>
        <taxon>core chlorophytes</taxon>
        <taxon>Chlorophyceae</taxon>
        <taxon>CS clade</taxon>
        <taxon>Chlamydomonadales</taxon>
        <taxon>Volvocaceae</taxon>
        <taxon>Pleodorina</taxon>
    </lineage>
</organism>
<evidence type="ECO:0000313" key="2">
    <source>
        <dbReference type="EMBL" id="GLC59360.1"/>
    </source>
</evidence>
<dbReference type="EMBL" id="BRXU01000027">
    <property type="protein sequence ID" value="GLC59360.1"/>
    <property type="molecule type" value="Genomic_DNA"/>
</dbReference>
<accession>A0A9W6BWW4</accession>
<evidence type="ECO:0000256" key="1">
    <source>
        <dbReference type="SAM" id="MobiDB-lite"/>
    </source>
</evidence>